<organism evidence="1 2">
    <name type="scientific">Vibrio caribbeanicus ATCC BAA-2122</name>
    <dbReference type="NCBI Taxonomy" id="796620"/>
    <lineage>
        <taxon>Bacteria</taxon>
        <taxon>Pseudomonadati</taxon>
        <taxon>Pseudomonadota</taxon>
        <taxon>Gammaproteobacteria</taxon>
        <taxon>Vibrionales</taxon>
        <taxon>Vibrionaceae</taxon>
        <taxon>Vibrio</taxon>
    </lineage>
</organism>
<comment type="caution">
    <text evidence="1">The sequence shown here is derived from an EMBL/GenBank/DDBJ whole genome shotgun (WGS) entry which is preliminary data.</text>
</comment>
<evidence type="ECO:0000313" key="1">
    <source>
        <dbReference type="EMBL" id="EFP94619.1"/>
    </source>
</evidence>
<accession>E3BQN3</accession>
<dbReference type="EMBL" id="AEIU01000125">
    <property type="protein sequence ID" value="EFP94619.1"/>
    <property type="molecule type" value="Genomic_DNA"/>
</dbReference>
<reference evidence="1 2" key="1">
    <citation type="journal article" date="2012" name="Int. J. Syst. Evol. Microbiol.">
        <title>Vibrio caribbeanicus sp. nov., isolated from the marine sponge Scleritoderma cyanea.</title>
        <authorList>
            <person name="Hoffmann M."/>
            <person name="Monday S.R."/>
            <person name="Allard M.W."/>
            <person name="Strain E.A."/>
            <person name="Whittaker P."/>
            <person name="Naum M."/>
            <person name="McCarthy P.J."/>
            <person name="Lopez J.V."/>
            <person name="Fischer M."/>
            <person name="Brown E.W."/>
        </authorList>
    </citation>
    <scope>NUCLEOTIDE SEQUENCE [LARGE SCALE GENOMIC DNA]</scope>
    <source>
        <strain evidence="1 2">ATCC BAA-2122</strain>
    </source>
</reference>
<dbReference type="AlphaFoldDB" id="E3BQN3"/>
<keyword evidence="2" id="KW-1185">Reference proteome</keyword>
<dbReference type="STRING" id="796620.VIBC2010_16379"/>
<evidence type="ECO:0000313" key="2">
    <source>
        <dbReference type="Proteomes" id="UP000002943"/>
    </source>
</evidence>
<proteinExistence type="predicted"/>
<protein>
    <submittedName>
        <fullName evidence="1">Uncharacterized protein</fullName>
    </submittedName>
</protein>
<sequence>MPIKTIKQKQQFHIPYSLKCAIKMTFLGVTLTSYCFHHLDRKLEAVSAKENSSSFGERAAQVT</sequence>
<dbReference type="Proteomes" id="UP000002943">
    <property type="component" value="Unassembled WGS sequence"/>
</dbReference>
<gene>
    <name evidence="1" type="ORF">VIBC2010_16379</name>
</gene>
<name>E3BQN3_9VIBR</name>